<dbReference type="PANTHER" id="PTHR37529:SF1">
    <property type="entry name" value="TRANSPOSASE INSG FOR INSERTION SEQUENCE ELEMENT IS4-RELATED"/>
    <property type="match status" value="1"/>
</dbReference>
<dbReference type="Pfam" id="PF13006">
    <property type="entry name" value="Nterm_IS4"/>
    <property type="match status" value="1"/>
</dbReference>
<organism evidence="3 4">
    <name type="scientific">Actinomadura meyerae</name>
    <dbReference type="NCBI Taxonomy" id="240840"/>
    <lineage>
        <taxon>Bacteria</taxon>
        <taxon>Bacillati</taxon>
        <taxon>Actinomycetota</taxon>
        <taxon>Actinomycetes</taxon>
        <taxon>Streptosporangiales</taxon>
        <taxon>Thermomonosporaceae</taxon>
        <taxon>Actinomadura</taxon>
    </lineage>
</organism>
<dbReference type="PANTHER" id="PTHR37529">
    <property type="entry name" value="TRANSPOSASE INSG FOR INSERTION SEQUENCE ELEMENT IS4-RELATED"/>
    <property type="match status" value="1"/>
</dbReference>
<dbReference type="InterPro" id="IPR024473">
    <property type="entry name" value="Transposases_IS4_N"/>
</dbReference>
<gene>
    <name evidence="3" type="ORF">SAMN05443665_102759</name>
</gene>
<proteinExistence type="predicted"/>
<evidence type="ECO:0000313" key="4">
    <source>
        <dbReference type="Proteomes" id="UP000198318"/>
    </source>
</evidence>
<reference evidence="3 4" key="1">
    <citation type="submission" date="2017-06" db="EMBL/GenBank/DDBJ databases">
        <authorList>
            <person name="Kim H.J."/>
            <person name="Triplett B.A."/>
        </authorList>
    </citation>
    <scope>NUCLEOTIDE SEQUENCE [LARGE SCALE GENOMIC DNA]</scope>
    <source>
        <strain evidence="3 4">DSM 44715</strain>
    </source>
</reference>
<evidence type="ECO:0000313" key="3">
    <source>
        <dbReference type="EMBL" id="SNT40271.1"/>
    </source>
</evidence>
<dbReference type="InterPro" id="IPR002559">
    <property type="entry name" value="Transposase_11"/>
</dbReference>
<name>A0A239MCE7_9ACTN</name>
<dbReference type="Pfam" id="PF01609">
    <property type="entry name" value="DDE_Tnp_1"/>
    <property type="match status" value="1"/>
</dbReference>
<protein>
    <submittedName>
        <fullName evidence="3">Transposase DDE domain-containing protein</fullName>
    </submittedName>
</protein>
<sequence length="404" mass="44738">MLVDQIGIGVLTRLVPRELVDEVVAAAGRREKRVRLLPARVVVYFVMAMTLFHGDAYEEVIRKLVQGLRGLRIWRDEWAVPTSGALTQARRRLGAEVMRDLFFRVAVPCARRSTRGAWLGRWRLMALDGFDIEVPDSAANAERFGYAGKKKTEKGVFPKVLVVGLAECGTHAIVGAEFGAQHDTEIALATRLLGSGIVGEDMLVIGDRGMYSNEHLQRIKDAGAEALLRAKVNVLLPVIKWFPDGSYLSYSANRRARTAASKRLAAGTMELTELPGLYVRVVEYEVTNRGEDELFTLVTTILDPLDAPAAELAAAYHERWEIETAIGELKTHQKGAGVLLRSKSPEMVEQELWGMLLTYYGVRQLMAEAADQAELDPDRLSFIRSLRIVRRQVGGPADFSPGAP</sequence>
<dbReference type="InterPro" id="IPR047952">
    <property type="entry name" value="Transpos_IS4"/>
</dbReference>
<dbReference type="GO" id="GO:0006313">
    <property type="term" value="P:DNA transposition"/>
    <property type="evidence" value="ECO:0007669"/>
    <property type="project" value="InterPro"/>
</dbReference>
<dbReference type="EMBL" id="FZOR01000027">
    <property type="protein sequence ID" value="SNT40271.1"/>
    <property type="molecule type" value="Genomic_DNA"/>
</dbReference>
<dbReference type="GO" id="GO:0004803">
    <property type="term" value="F:transposase activity"/>
    <property type="evidence" value="ECO:0007669"/>
    <property type="project" value="InterPro"/>
</dbReference>
<accession>A0A239MCE7</accession>
<dbReference type="GO" id="GO:0003677">
    <property type="term" value="F:DNA binding"/>
    <property type="evidence" value="ECO:0007669"/>
    <property type="project" value="InterPro"/>
</dbReference>
<dbReference type="InterPro" id="IPR012337">
    <property type="entry name" value="RNaseH-like_sf"/>
</dbReference>
<keyword evidence="4" id="KW-1185">Reference proteome</keyword>
<feature type="domain" description="Transposase IS4 N-terminal" evidence="2">
    <location>
        <begin position="7"/>
        <end position="102"/>
    </location>
</feature>
<dbReference type="Proteomes" id="UP000198318">
    <property type="component" value="Unassembled WGS sequence"/>
</dbReference>
<dbReference type="SUPFAM" id="SSF53098">
    <property type="entry name" value="Ribonuclease H-like"/>
    <property type="match status" value="1"/>
</dbReference>
<evidence type="ECO:0000259" key="2">
    <source>
        <dbReference type="Pfam" id="PF13006"/>
    </source>
</evidence>
<feature type="domain" description="Transposase IS4-like" evidence="1">
    <location>
        <begin position="124"/>
        <end position="359"/>
    </location>
</feature>
<dbReference type="NCBIfam" id="NF033592">
    <property type="entry name" value="transpos_IS4_1"/>
    <property type="match status" value="1"/>
</dbReference>
<evidence type="ECO:0000259" key="1">
    <source>
        <dbReference type="Pfam" id="PF01609"/>
    </source>
</evidence>
<dbReference type="AlphaFoldDB" id="A0A239MCE7"/>